<dbReference type="GO" id="GO:0005700">
    <property type="term" value="C:polytene chromosome"/>
    <property type="evidence" value="ECO:0007669"/>
    <property type="project" value="UniProtKB-ARBA"/>
</dbReference>
<organism evidence="21 22">
    <name type="scientific">Cylicocyclus nassatus</name>
    <name type="common">Nematode worm</name>
    <dbReference type="NCBI Taxonomy" id="53992"/>
    <lineage>
        <taxon>Eukaryota</taxon>
        <taxon>Metazoa</taxon>
        <taxon>Ecdysozoa</taxon>
        <taxon>Nematoda</taxon>
        <taxon>Chromadorea</taxon>
        <taxon>Rhabditida</taxon>
        <taxon>Rhabditina</taxon>
        <taxon>Rhabditomorpha</taxon>
        <taxon>Strongyloidea</taxon>
        <taxon>Strongylidae</taxon>
        <taxon>Cylicocyclus</taxon>
    </lineage>
</organism>
<evidence type="ECO:0000259" key="18">
    <source>
        <dbReference type="PROSITE" id="PS50280"/>
    </source>
</evidence>
<evidence type="ECO:0000256" key="14">
    <source>
        <dbReference type="PROSITE-ProRule" id="PRU00146"/>
    </source>
</evidence>
<feature type="compositionally biased region" description="Polar residues" evidence="16">
    <location>
        <begin position="2086"/>
        <end position="2100"/>
    </location>
</feature>
<comment type="subcellular location">
    <subcellularLocation>
        <location evidence="1">Nucleus</location>
    </subcellularLocation>
</comment>
<dbReference type="PROSITE" id="PS51542">
    <property type="entry name" value="FYRN"/>
    <property type="match status" value="1"/>
</dbReference>
<gene>
    <name evidence="21" type="ORF">CYNAS_LOCUS9637</name>
</gene>
<evidence type="ECO:0000313" key="21">
    <source>
        <dbReference type="EMBL" id="CAJ0597654.1"/>
    </source>
</evidence>
<evidence type="ECO:0000259" key="20">
    <source>
        <dbReference type="PROSITE" id="PS51805"/>
    </source>
</evidence>
<dbReference type="PANTHER" id="PTHR45888:SF6">
    <property type="entry name" value="HL01030P-RELATED"/>
    <property type="match status" value="1"/>
</dbReference>
<evidence type="ECO:0000256" key="2">
    <source>
        <dbReference type="ARBA" id="ARBA00022553"/>
    </source>
</evidence>
<dbReference type="SUPFAM" id="SSF57903">
    <property type="entry name" value="FYVE/PHD zinc finger"/>
    <property type="match status" value="4"/>
</dbReference>
<comment type="caution">
    <text evidence="21">The sequence shown here is derived from an EMBL/GenBank/DDBJ whole genome shotgun (WGS) entry which is preliminary data.</text>
</comment>
<feature type="domain" description="PHD-type" evidence="17">
    <location>
        <begin position="433"/>
        <end position="486"/>
    </location>
</feature>
<dbReference type="CDD" id="cd15513">
    <property type="entry name" value="PHD5_KMT2C_like"/>
    <property type="match status" value="1"/>
</dbReference>
<evidence type="ECO:0000256" key="4">
    <source>
        <dbReference type="ARBA" id="ARBA00022679"/>
    </source>
</evidence>
<keyword evidence="11" id="KW-0805">Transcription regulation</keyword>
<dbReference type="GO" id="GO:0042800">
    <property type="term" value="F:histone H3K4 methyltransferase activity"/>
    <property type="evidence" value="ECO:0007669"/>
    <property type="project" value="TreeGrafter"/>
</dbReference>
<dbReference type="Gene3D" id="2.170.270.10">
    <property type="entry name" value="SET domain"/>
    <property type="match status" value="1"/>
</dbReference>
<keyword evidence="4" id="KW-0808">Transferase</keyword>
<keyword evidence="15" id="KW-0175">Coiled coil</keyword>
<evidence type="ECO:0000256" key="9">
    <source>
        <dbReference type="ARBA" id="ARBA00022833"/>
    </source>
</evidence>
<feature type="region of interest" description="Disordered" evidence="16">
    <location>
        <begin position="207"/>
        <end position="314"/>
    </location>
</feature>
<feature type="compositionally biased region" description="Low complexity" evidence="16">
    <location>
        <begin position="237"/>
        <end position="246"/>
    </location>
</feature>
<dbReference type="FunFam" id="3.30.40.10:FF:000002">
    <property type="entry name" value="Histone-lysine N-methyltransferase"/>
    <property type="match status" value="1"/>
</dbReference>
<feature type="domain" description="PHD-type" evidence="20">
    <location>
        <begin position="1759"/>
        <end position="1868"/>
    </location>
</feature>
<keyword evidence="8 14" id="KW-0863">Zinc-finger</keyword>
<feature type="region of interest" description="Disordered" evidence="16">
    <location>
        <begin position="953"/>
        <end position="973"/>
    </location>
</feature>
<dbReference type="InterPro" id="IPR003616">
    <property type="entry name" value="Post-SET_dom"/>
</dbReference>
<evidence type="ECO:0000256" key="8">
    <source>
        <dbReference type="ARBA" id="ARBA00022771"/>
    </source>
</evidence>
<dbReference type="InterPro" id="IPR046341">
    <property type="entry name" value="SET_dom_sf"/>
</dbReference>
<evidence type="ECO:0000256" key="10">
    <source>
        <dbReference type="ARBA" id="ARBA00022853"/>
    </source>
</evidence>
<dbReference type="InterPro" id="IPR019787">
    <property type="entry name" value="Znf_PHD-finger"/>
</dbReference>
<keyword evidence="10" id="KW-0156">Chromatin regulator</keyword>
<feature type="region of interest" description="Disordered" evidence="16">
    <location>
        <begin position="1288"/>
        <end position="1316"/>
    </location>
</feature>
<keyword evidence="3" id="KW-0489">Methyltransferase</keyword>
<dbReference type="CDD" id="cd15514">
    <property type="entry name" value="PHD6_KMT2C_like"/>
    <property type="match status" value="1"/>
</dbReference>
<dbReference type="GO" id="GO:0003713">
    <property type="term" value="F:transcription coactivator activity"/>
    <property type="evidence" value="ECO:0007669"/>
    <property type="project" value="TreeGrafter"/>
</dbReference>
<dbReference type="GO" id="GO:0032259">
    <property type="term" value="P:methylation"/>
    <property type="evidence" value="ECO:0007669"/>
    <property type="project" value="UniProtKB-KW"/>
</dbReference>
<dbReference type="Gene3D" id="3.30.160.360">
    <property type="match status" value="1"/>
</dbReference>
<evidence type="ECO:0000256" key="3">
    <source>
        <dbReference type="ARBA" id="ARBA00022603"/>
    </source>
</evidence>
<dbReference type="SMART" id="SM00541">
    <property type="entry name" value="FYRN"/>
    <property type="match status" value="1"/>
</dbReference>
<dbReference type="SMART" id="SM00542">
    <property type="entry name" value="FYRC"/>
    <property type="match status" value="1"/>
</dbReference>
<dbReference type="EMBL" id="CATQJL010000223">
    <property type="protein sequence ID" value="CAJ0597654.1"/>
    <property type="molecule type" value="Genomic_DNA"/>
</dbReference>
<dbReference type="InterPro" id="IPR013083">
    <property type="entry name" value="Znf_RING/FYVE/PHD"/>
</dbReference>
<evidence type="ECO:0000259" key="17">
    <source>
        <dbReference type="PROSITE" id="PS50016"/>
    </source>
</evidence>
<dbReference type="Gene3D" id="1.10.30.10">
    <property type="entry name" value="High mobility group box domain"/>
    <property type="match status" value="1"/>
</dbReference>
<evidence type="ECO:0000259" key="19">
    <source>
        <dbReference type="PROSITE" id="PS50868"/>
    </source>
</evidence>
<keyword evidence="5" id="KW-0949">S-adenosyl-L-methionine</keyword>
<keyword evidence="7" id="KW-0677">Repeat</keyword>
<evidence type="ECO:0000256" key="1">
    <source>
        <dbReference type="ARBA" id="ARBA00004123"/>
    </source>
</evidence>
<feature type="compositionally biased region" description="Basic residues" evidence="16">
    <location>
        <begin position="956"/>
        <end position="970"/>
    </location>
</feature>
<dbReference type="PROSITE" id="PS50280">
    <property type="entry name" value="SET"/>
    <property type="match status" value="1"/>
</dbReference>
<dbReference type="InterPro" id="IPR001965">
    <property type="entry name" value="Znf_PHD"/>
</dbReference>
<dbReference type="InterPro" id="IPR001214">
    <property type="entry name" value="SET_dom"/>
</dbReference>
<dbReference type="InterPro" id="IPR034732">
    <property type="entry name" value="EPHD"/>
</dbReference>
<evidence type="ECO:0000256" key="5">
    <source>
        <dbReference type="ARBA" id="ARBA00022691"/>
    </source>
</evidence>
<dbReference type="SUPFAM" id="SSF82199">
    <property type="entry name" value="SET domain"/>
    <property type="match status" value="1"/>
</dbReference>
<evidence type="ECO:0000313" key="22">
    <source>
        <dbReference type="Proteomes" id="UP001176961"/>
    </source>
</evidence>
<dbReference type="GO" id="GO:0045944">
    <property type="term" value="P:positive regulation of transcription by RNA polymerase II"/>
    <property type="evidence" value="ECO:0007669"/>
    <property type="project" value="TreeGrafter"/>
</dbReference>
<dbReference type="Pfam" id="PF00856">
    <property type="entry name" value="SET"/>
    <property type="match status" value="1"/>
</dbReference>
<evidence type="ECO:0000256" key="11">
    <source>
        <dbReference type="ARBA" id="ARBA00023015"/>
    </source>
</evidence>
<dbReference type="PROSITE" id="PS51543">
    <property type="entry name" value="FYRC"/>
    <property type="match status" value="1"/>
</dbReference>
<dbReference type="PROSITE" id="PS51805">
    <property type="entry name" value="EPHD"/>
    <property type="match status" value="1"/>
</dbReference>
<feature type="region of interest" description="Disordered" evidence="16">
    <location>
        <begin position="820"/>
        <end position="897"/>
    </location>
</feature>
<dbReference type="Pfam" id="PF05964">
    <property type="entry name" value="FYRN"/>
    <property type="match status" value="1"/>
</dbReference>
<evidence type="ECO:0000256" key="16">
    <source>
        <dbReference type="SAM" id="MobiDB-lite"/>
    </source>
</evidence>
<feature type="region of interest" description="Disordered" evidence="16">
    <location>
        <begin position="2081"/>
        <end position="2112"/>
    </location>
</feature>
<keyword evidence="9" id="KW-0862">Zinc</keyword>
<sequence length="2335" mass="257922">MNRDHSLVLSKQQKSLRLDAFATRLAKDNLAKISANGCIDSSSENGEMKMLETKLETRMCIECGSGFLGGGATEVCDTCSGVGGAMQMGVGLVCPLCSGVVLSHNAARVCTSCKKFVHRECDRSDVNLSEFVCASCRRSPLVGDIMLSAAIGPASPLGAESDSIAAPSSASVSDMTLNPFRSSSPVTSASVVPDFNVDVYNMSEGISSPATTSDSARNSPFYPENSPSDVDEDFVPGSSRGGYTSRGRGGAKKKPGRGSSKSRGVKPLGGDPNVFAPPTRGKRGKRGAKVNGIGKAPGTGRGRGRGRGSSAQLQQSAVLQHIIMQQHQQHHHQHFHPPQSQIREVDETMLEEEEERNTRADDVEYVRTAVICDAQDTYMQQSSLCLVCGAIGKPHTQESSMIACCNCAQTFHTYCVGLHEKLNQAVVNRGWRCLDCTVCEGCGEGKDESKLLLCEECDVSYHIYCLSPPLERIPNGPWRCQWCSRCRRCNVRVASGTDLTRDGLCTTCSSLRKCPKCSKNYNLGEKIIKCSSCARWYHGTCEDLYNDEMLESASANKMRCSACRPNSRNASSLMGLGDHSNLLICDNVALNKSAEEVLQSRFMPGVFRLNPLDAYGYRSDSFEHYGVEDDYLQDELEMLSTSGRGRGMGRGGGPGRRVPKLGVGGFFVKIPRHRLLTMEEEAQDEDGNKKQKRPRKPRRSQLEDAYPPAIQEGFFGMRPVEGKALIDAVVEEPSLAEYGKGKTASVAESSSGGHELSHEATEQLKNDLTEVDILKNLDIGDLGDVDIDNMDMDFTNWMEDDEDDDFDDSLNDAFDIVKADGFEPTTNSDSVSAPASTAPTGPTTFPNDVSSTSVTPTAPTPSFMIPHTPKSLSRSSSQMDGVEKNNPTTERWEEDEPLGLQATKAAVLYANERHAYLKEKYPDWNDRVKHIQRLWRVLDTENRQDFVSRARENRANRGKQPRMKRAHHHQMASGVDERFKVPSVPAGGPMRPDYLQGEMAGANQEVPVQQIRSTAHLTQPVLEQYELMRTRTLDLQKHQQVIESDLNRMRKQKKNLAAKRRQMMKSAGTDADGKQIQVDLNEQDRMALQTLLDQIPARQKDLESCKRDLKSHLATVYEFEHKWNIVRNVEPGDAMRMAMAQRGVPGAPVAGGPIPASPGHQPLPSPTTMGGVPPQFHSHLAGTSPQFQQMRVPQQMPYGNVCGPQQEVQRAPMQVARMWARMPAPVLGGIHYERLQSAFEKEVYECLDDIVSRVSVHFDGRDPAREGLAGQGMLKRLLEPAMGQQMAPMGGAGPPGPANHLMEQLEPPRPKKKRTQQKKFETMGMGNEYDLMVERVNTQLRLCEQLPKRALEPAPRNPGAAFATMGISDLPDRRDKRALVGNEFGNLSLSFVDDYYTGSSRGLGCLEMSSLSMSDLAPQANLPALLGMSPPPSYDLVVDAEDTAYGTFDQWVVFAHALDRQPCGDHMRVASKLPEFTIPLEPRRAVFDMKPEPLEEVQVSLVVKESTVPPGMGVAALFEQLRSILGVEQNIDYQLDTPPMSPEASMKAENIDKVKREPMEPTAPSSSGRCRACDRSMEAVLIQQTMSQLGLTPTDDEKDDTVCFCSMKCYYQFVAASKVALSPDQLTAAESHVDEETLAKLRQISAESFAKCINQGKMRMDLPPAPAVPPDAFLTSPRDTRYVMDEGRRDNVQIIRVADLASIHDVSQRKDPGRNPGDDWKTYSRELLQSFFKIQQTKHELALSPKMGVGLGPSFELDRRVCVLCGGIGDGDPALCGRLLNLSANLWVHVNCAMWSTEVFESSSGALLHVDRAIVRAAGVICHLCGRVGASVQCHKVDCNVNFHLPCAAKIQTAKFIKDKTFFCTKHPEISPDVMVTSLEALRRIYIERDENALLSRLFDLSDSNTRLCLRLGALCFFQVGQLLPDQLKTFHNQTHIFPNGYHASRWFWSPDDPKTRLVYTCKIKDVDHRPKFVVTCGERTYEGDSATEAWSEVITAVERMRAKTDALRFFSKGIQGETLFGLNESAISKITESLPGVDGLFTYTFRHPGSPLLDLPLAVNPSGCARCEPRFRTLIKHKQRALASAPSTRQENRSTQDTASSSSGRTRGRIGSSFTDELASAQMRAMLQASGIGAEWALALGGREPFSSNSQSYTLYQKMRKDWRQTVYLARSKIQGLGLYAKRDIHMGDMIIEYKGEVIRSEVGEMREKRYVAQNRGVYMFRIDEDLLVDATMAGGPARYINHSCDPNCSTRILAAGPSPEDKKIIITANRPIKALEELTYDYQFELEDTSDKIPCLCGAPNCLLNSVSGRCILYVLCPEADTAGRRLLLRFIG</sequence>
<dbReference type="InterPro" id="IPR003889">
    <property type="entry name" value="FYrich_C"/>
</dbReference>
<keyword evidence="22" id="KW-1185">Reference proteome</keyword>
<name>A0AA36GSV9_CYLNA</name>
<dbReference type="InterPro" id="IPR011011">
    <property type="entry name" value="Znf_FYVE_PHD"/>
</dbReference>
<dbReference type="Pfam" id="PF00628">
    <property type="entry name" value="PHD"/>
    <property type="match status" value="1"/>
</dbReference>
<keyword evidence="2" id="KW-0597">Phosphoprotein</keyword>
<keyword evidence="13" id="KW-0539">Nucleus</keyword>
<feature type="coiled-coil region" evidence="15">
    <location>
        <begin position="1039"/>
        <end position="1066"/>
    </location>
</feature>
<dbReference type="Gene3D" id="3.30.40.10">
    <property type="entry name" value="Zinc/RING finger domain, C3HC4 (zinc finger)"/>
    <property type="match status" value="4"/>
</dbReference>
<dbReference type="PROSITE" id="PS50016">
    <property type="entry name" value="ZF_PHD_2"/>
    <property type="match status" value="2"/>
</dbReference>
<dbReference type="Pfam" id="PF13771">
    <property type="entry name" value="zf-HC5HC2H"/>
    <property type="match status" value="1"/>
</dbReference>
<dbReference type="CDD" id="cd15666">
    <property type="entry name" value="ePHD2_KMT2C_like"/>
    <property type="match status" value="1"/>
</dbReference>
<keyword evidence="6" id="KW-0479">Metal-binding</keyword>
<dbReference type="SMART" id="SM00317">
    <property type="entry name" value="SET"/>
    <property type="match status" value="1"/>
</dbReference>
<dbReference type="InterPro" id="IPR003888">
    <property type="entry name" value="FYrich_N"/>
</dbReference>
<evidence type="ECO:0000256" key="12">
    <source>
        <dbReference type="ARBA" id="ARBA00023163"/>
    </source>
</evidence>
<feature type="compositionally biased region" description="Polar residues" evidence="16">
    <location>
        <begin position="870"/>
        <end position="889"/>
    </location>
</feature>
<evidence type="ECO:0008006" key="23">
    <source>
        <dbReference type="Google" id="ProtNLM"/>
    </source>
</evidence>
<feature type="compositionally biased region" description="Polar residues" evidence="16">
    <location>
        <begin position="207"/>
        <end position="218"/>
    </location>
</feature>
<evidence type="ECO:0000256" key="13">
    <source>
        <dbReference type="ARBA" id="ARBA00023242"/>
    </source>
</evidence>
<keyword evidence="12" id="KW-0804">Transcription</keyword>
<dbReference type="InterPro" id="IPR036910">
    <property type="entry name" value="HMG_box_dom_sf"/>
</dbReference>
<feature type="compositionally biased region" description="Basic residues" evidence="16">
    <location>
        <begin position="690"/>
        <end position="699"/>
    </location>
</feature>
<feature type="domain" description="Post-SET" evidence="19">
    <location>
        <begin position="2293"/>
        <end position="2304"/>
    </location>
</feature>
<accession>A0AA36GSV9</accession>
<reference evidence="21" key="1">
    <citation type="submission" date="2023-07" db="EMBL/GenBank/DDBJ databases">
        <authorList>
            <consortium name="CYATHOMIX"/>
        </authorList>
    </citation>
    <scope>NUCLEOTIDE SEQUENCE</scope>
    <source>
        <strain evidence="21">N/A</strain>
    </source>
</reference>
<evidence type="ECO:0000256" key="15">
    <source>
        <dbReference type="SAM" id="Coils"/>
    </source>
</evidence>
<dbReference type="SMART" id="SM00249">
    <property type="entry name" value="PHD"/>
    <property type="match status" value="5"/>
</dbReference>
<feature type="domain" description="PHD-type" evidence="17">
    <location>
        <begin position="511"/>
        <end position="566"/>
    </location>
</feature>
<protein>
    <recommendedName>
        <fullName evidence="23">Histone-lysine N-methyltransferase</fullName>
    </recommendedName>
</protein>
<proteinExistence type="predicted"/>
<feature type="compositionally biased region" description="Low complexity" evidence="16">
    <location>
        <begin position="828"/>
        <end position="862"/>
    </location>
</feature>
<dbReference type="Proteomes" id="UP001176961">
    <property type="component" value="Unassembled WGS sequence"/>
</dbReference>
<dbReference type="GO" id="GO:0008270">
    <property type="term" value="F:zinc ion binding"/>
    <property type="evidence" value="ECO:0007669"/>
    <property type="project" value="UniProtKB-KW"/>
</dbReference>
<feature type="region of interest" description="Disordered" evidence="16">
    <location>
        <begin position="678"/>
        <end position="705"/>
    </location>
</feature>
<dbReference type="PANTHER" id="PTHR45888">
    <property type="entry name" value="HL01030P-RELATED"/>
    <property type="match status" value="1"/>
</dbReference>
<feature type="domain" description="SET" evidence="18">
    <location>
        <begin position="2166"/>
        <end position="2285"/>
    </location>
</feature>
<dbReference type="GO" id="GO:0044666">
    <property type="term" value="C:MLL3/4 complex"/>
    <property type="evidence" value="ECO:0007669"/>
    <property type="project" value="TreeGrafter"/>
</dbReference>
<evidence type="ECO:0000256" key="7">
    <source>
        <dbReference type="ARBA" id="ARBA00022737"/>
    </source>
</evidence>
<dbReference type="PROSITE" id="PS50868">
    <property type="entry name" value="POST_SET"/>
    <property type="match status" value="1"/>
</dbReference>
<feature type="compositionally biased region" description="Low complexity" evidence="16">
    <location>
        <begin position="2101"/>
        <end position="2112"/>
    </location>
</feature>
<evidence type="ECO:0000256" key="6">
    <source>
        <dbReference type="ARBA" id="ARBA00022723"/>
    </source>
</evidence>
<dbReference type="Pfam" id="PF05965">
    <property type="entry name" value="FYRC"/>
    <property type="match status" value="1"/>
</dbReference>